<feature type="transmembrane region" description="Helical" evidence="1">
    <location>
        <begin position="14"/>
        <end position="34"/>
    </location>
</feature>
<keyword evidence="1" id="KW-0812">Transmembrane</keyword>
<proteinExistence type="predicted"/>
<dbReference type="EMBL" id="VDEP01000440">
    <property type="protein sequence ID" value="KAA1081841.1"/>
    <property type="molecule type" value="Genomic_DNA"/>
</dbReference>
<name>A0A5B0MY08_PUCGR</name>
<gene>
    <name evidence="2" type="ORF">PGT21_033687</name>
    <name evidence="3" type="ORF">PGTUg99_016278</name>
</gene>
<evidence type="ECO:0000313" key="3">
    <source>
        <dbReference type="EMBL" id="KAA1081841.1"/>
    </source>
</evidence>
<dbReference type="Proteomes" id="UP000324748">
    <property type="component" value="Unassembled WGS sequence"/>
</dbReference>
<keyword evidence="1" id="KW-1133">Transmembrane helix</keyword>
<organism evidence="3 5">
    <name type="scientific">Puccinia graminis f. sp. tritici</name>
    <dbReference type="NCBI Taxonomy" id="56615"/>
    <lineage>
        <taxon>Eukaryota</taxon>
        <taxon>Fungi</taxon>
        <taxon>Dikarya</taxon>
        <taxon>Basidiomycota</taxon>
        <taxon>Pucciniomycotina</taxon>
        <taxon>Pucciniomycetes</taxon>
        <taxon>Pucciniales</taxon>
        <taxon>Pucciniaceae</taxon>
        <taxon>Puccinia</taxon>
    </lineage>
</organism>
<protein>
    <submittedName>
        <fullName evidence="3">Uncharacterized protein</fullName>
    </submittedName>
</protein>
<accession>A0A5B0MY08</accession>
<reference evidence="4 5" key="1">
    <citation type="submission" date="2019-05" db="EMBL/GenBank/DDBJ databases">
        <title>Emergence of the Ug99 lineage of the wheat stem rust pathogen through somatic hybridization.</title>
        <authorList>
            <person name="Li F."/>
            <person name="Upadhyaya N.M."/>
            <person name="Sperschneider J."/>
            <person name="Matny O."/>
            <person name="Nguyen-Phuc H."/>
            <person name="Mago R."/>
            <person name="Raley C."/>
            <person name="Miller M.E."/>
            <person name="Silverstein K.A.T."/>
            <person name="Henningsen E."/>
            <person name="Hirsch C.D."/>
            <person name="Visser B."/>
            <person name="Pretorius Z.A."/>
            <person name="Steffenson B.J."/>
            <person name="Schwessinger B."/>
            <person name="Dodds P.N."/>
            <person name="Figueroa M."/>
        </authorList>
    </citation>
    <scope>NUCLEOTIDE SEQUENCE [LARGE SCALE GENOMIC DNA]</scope>
    <source>
        <strain evidence="2">21-0</strain>
        <strain evidence="3 5">Ug99</strain>
    </source>
</reference>
<dbReference type="EMBL" id="VSWC01000196">
    <property type="protein sequence ID" value="KAA1066560.1"/>
    <property type="molecule type" value="Genomic_DNA"/>
</dbReference>
<dbReference type="AlphaFoldDB" id="A0A5B0MY08"/>
<keyword evidence="4" id="KW-1185">Reference proteome</keyword>
<evidence type="ECO:0000313" key="5">
    <source>
        <dbReference type="Proteomes" id="UP000325313"/>
    </source>
</evidence>
<evidence type="ECO:0000256" key="1">
    <source>
        <dbReference type="SAM" id="Phobius"/>
    </source>
</evidence>
<sequence>MRASFDSMLPVSKLLITFIIPLGSIIIGQALCLLTSKDLDRFPTSLRGTITNGVESEIYGNPLKWASLHELRHKICGQHTSSLSEALNQHNVRMPAASESENVAKNYFHIWNL</sequence>
<dbReference type="Proteomes" id="UP000325313">
    <property type="component" value="Unassembled WGS sequence"/>
</dbReference>
<keyword evidence="1" id="KW-0472">Membrane</keyword>
<comment type="caution">
    <text evidence="3">The sequence shown here is derived from an EMBL/GenBank/DDBJ whole genome shotgun (WGS) entry which is preliminary data.</text>
</comment>
<evidence type="ECO:0000313" key="4">
    <source>
        <dbReference type="Proteomes" id="UP000324748"/>
    </source>
</evidence>
<evidence type="ECO:0000313" key="2">
    <source>
        <dbReference type="EMBL" id="KAA1066560.1"/>
    </source>
</evidence>